<name>A0A5P1EME7_ASPOF</name>
<evidence type="ECO:0000313" key="3">
    <source>
        <dbReference type="Proteomes" id="UP000243459"/>
    </source>
</evidence>
<dbReference type="Gramene" id="ONK67096">
    <property type="protein sequence ID" value="ONK67096"/>
    <property type="gene ID" value="A4U43_C06F15650"/>
</dbReference>
<feature type="region of interest" description="Disordered" evidence="1">
    <location>
        <begin position="106"/>
        <end position="133"/>
    </location>
</feature>
<organism evidence="2 3">
    <name type="scientific">Asparagus officinalis</name>
    <name type="common">Garden asparagus</name>
    <dbReference type="NCBI Taxonomy" id="4686"/>
    <lineage>
        <taxon>Eukaryota</taxon>
        <taxon>Viridiplantae</taxon>
        <taxon>Streptophyta</taxon>
        <taxon>Embryophyta</taxon>
        <taxon>Tracheophyta</taxon>
        <taxon>Spermatophyta</taxon>
        <taxon>Magnoliopsida</taxon>
        <taxon>Liliopsida</taxon>
        <taxon>Asparagales</taxon>
        <taxon>Asparagaceae</taxon>
        <taxon>Asparagoideae</taxon>
        <taxon>Asparagus</taxon>
    </lineage>
</organism>
<dbReference type="EMBL" id="CM007386">
    <property type="protein sequence ID" value="ONK67096.1"/>
    <property type="molecule type" value="Genomic_DNA"/>
</dbReference>
<keyword evidence="3" id="KW-1185">Reference proteome</keyword>
<accession>A0A5P1EME7</accession>
<feature type="compositionally biased region" description="Acidic residues" evidence="1">
    <location>
        <begin position="106"/>
        <end position="118"/>
    </location>
</feature>
<reference evidence="3" key="1">
    <citation type="journal article" date="2017" name="Nat. Commun.">
        <title>The asparagus genome sheds light on the origin and evolution of a young Y chromosome.</title>
        <authorList>
            <person name="Harkess A."/>
            <person name="Zhou J."/>
            <person name="Xu C."/>
            <person name="Bowers J.E."/>
            <person name="Van der Hulst R."/>
            <person name="Ayyampalayam S."/>
            <person name="Mercati F."/>
            <person name="Riccardi P."/>
            <person name="McKain M.R."/>
            <person name="Kakrana A."/>
            <person name="Tang H."/>
            <person name="Ray J."/>
            <person name="Groenendijk J."/>
            <person name="Arikit S."/>
            <person name="Mathioni S.M."/>
            <person name="Nakano M."/>
            <person name="Shan H."/>
            <person name="Telgmann-Rauber A."/>
            <person name="Kanno A."/>
            <person name="Yue Z."/>
            <person name="Chen H."/>
            <person name="Li W."/>
            <person name="Chen Y."/>
            <person name="Xu X."/>
            <person name="Zhang Y."/>
            <person name="Luo S."/>
            <person name="Chen H."/>
            <person name="Gao J."/>
            <person name="Mao Z."/>
            <person name="Pires J.C."/>
            <person name="Luo M."/>
            <person name="Kudrna D."/>
            <person name="Wing R.A."/>
            <person name="Meyers B.C."/>
            <person name="Yi K."/>
            <person name="Kong H."/>
            <person name="Lavrijsen P."/>
            <person name="Sunseri F."/>
            <person name="Falavigna A."/>
            <person name="Ye Y."/>
            <person name="Leebens-Mack J.H."/>
            <person name="Chen G."/>
        </authorList>
    </citation>
    <scope>NUCLEOTIDE SEQUENCE [LARGE SCALE GENOMIC DNA]</scope>
    <source>
        <strain evidence="3">cv. DH0086</strain>
    </source>
</reference>
<protein>
    <submittedName>
        <fullName evidence="2">Uncharacterized protein</fullName>
    </submittedName>
</protein>
<evidence type="ECO:0000313" key="2">
    <source>
        <dbReference type="EMBL" id="ONK67096.1"/>
    </source>
</evidence>
<gene>
    <name evidence="2" type="ORF">A4U43_C06F15650</name>
</gene>
<sequence>MRGWWVFSFAAVFKSWRQMFIDDDAMSIEYLREKIVELGYMNQFTLWYCIPGRGLSQGLLPLTLEDNLKLMLQYARKEREIEIFSNHGVDIDELVDMAELVADEDDVETTNAQDEIDPIQENQPMQENETIQK</sequence>
<proteinExistence type="predicted"/>
<dbReference type="Proteomes" id="UP000243459">
    <property type="component" value="Chromosome 6"/>
</dbReference>
<dbReference type="AlphaFoldDB" id="A0A5P1EME7"/>
<evidence type="ECO:0000256" key="1">
    <source>
        <dbReference type="SAM" id="MobiDB-lite"/>
    </source>
</evidence>
<feature type="compositionally biased region" description="Polar residues" evidence="1">
    <location>
        <begin position="120"/>
        <end position="133"/>
    </location>
</feature>